<organism evidence="1 2">
    <name type="scientific">Mesocestoides corti</name>
    <name type="common">Flatworm</name>
    <dbReference type="NCBI Taxonomy" id="53468"/>
    <lineage>
        <taxon>Eukaryota</taxon>
        <taxon>Metazoa</taxon>
        <taxon>Spiralia</taxon>
        <taxon>Lophotrochozoa</taxon>
        <taxon>Platyhelminthes</taxon>
        <taxon>Cestoda</taxon>
        <taxon>Eucestoda</taxon>
        <taxon>Cyclophyllidea</taxon>
        <taxon>Mesocestoididae</taxon>
        <taxon>Mesocestoides</taxon>
    </lineage>
</organism>
<dbReference type="Proteomes" id="UP000267029">
    <property type="component" value="Unassembled WGS sequence"/>
</dbReference>
<reference evidence="1 2" key="1">
    <citation type="submission" date="2018-10" db="EMBL/GenBank/DDBJ databases">
        <authorList>
            <consortium name="Pathogen Informatics"/>
        </authorList>
    </citation>
    <scope>NUCLEOTIDE SEQUENCE [LARGE SCALE GENOMIC DNA]</scope>
</reference>
<dbReference type="EMBL" id="UXSR01005279">
    <property type="protein sequence ID" value="VDD80622.1"/>
    <property type="molecule type" value="Genomic_DNA"/>
</dbReference>
<dbReference type="OrthoDB" id="249099at2759"/>
<evidence type="ECO:0000313" key="2">
    <source>
        <dbReference type="Proteomes" id="UP000267029"/>
    </source>
</evidence>
<protein>
    <submittedName>
        <fullName evidence="1">Uncharacterized protein</fullName>
    </submittedName>
</protein>
<keyword evidence="2" id="KW-1185">Reference proteome</keyword>
<dbReference type="AlphaFoldDB" id="A0A0R3UH50"/>
<accession>A0A0R3UH50</accession>
<gene>
    <name evidence="1" type="ORF">MCOS_LOCUS6625</name>
</gene>
<sequence>MARRNCLKSIELPELPRKYDESFDPSGWCQYVRLKPQVSEKPRRPCRSTPPGCREDATRGRRYLRRDIFELPPIPVENCIDKHSRFIETTIGCIDFHDFDKRKYFRNFQGRHDLDIIRRSVPLNLCEGYPGATMRYFALNWPEYCIFAFTDTHIPIGVIMALQTEPEMARIVMFAVERRVDHKGVCKCALCFSR</sequence>
<evidence type="ECO:0000313" key="1">
    <source>
        <dbReference type="EMBL" id="VDD80622.1"/>
    </source>
</evidence>
<proteinExistence type="predicted"/>
<name>A0A0R3UH50_MESCO</name>